<dbReference type="Proteomes" id="UP000263014">
    <property type="component" value="Unassembled WGS sequence"/>
</dbReference>
<evidence type="ECO:0000313" key="3">
    <source>
        <dbReference type="Proteomes" id="UP000263014"/>
    </source>
</evidence>
<gene>
    <name evidence="2" type="ORF">DXD79_25070</name>
</gene>
<proteinExistence type="predicted"/>
<dbReference type="AlphaFoldDB" id="A0A374P365"/>
<dbReference type="EMBL" id="QSON01000015">
    <property type="protein sequence ID" value="RGI98812.1"/>
    <property type="molecule type" value="Genomic_DNA"/>
</dbReference>
<comment type="caution">
    <text evidence="2">The sequence shown here is derived from an EMBL/GenBank/DDBJ whole genome shotgun (WGS) entry which is preliminary data.</text>
</comment>
<dbReference type="Pfam" id="PF18735">
    <property type="entry name" value="HEPN_RiboL-PSP"/>
    <property type="match status" value="1"/>
</dbReference>
<reference evidence="2 3" key="1">
    <citation type="submission" date="2018-08" db="EMBL/GenBank/DDBJ databases">
        <title>A genome reference for cultivated species of the human gut microbiota.</title>
        <authorList>
            <person name="Zou Y."/>
            <person name="Xue W."/>
            <person name="Luo G."/>
        </authorList>
    </citation>
    <scope>NUCLEOTIDE SEQUENCE [LARGE SCALE GENOMIC DNA]</scope>
    <source>
        <strain evidence="2 3">TM09-12</strain>
    </source>
</reference>
<dbReference type="InterPro" id="IPR041519">
    <property type="entry name" value="HEPN_RiboL-PSP"/>
</dbReference>
<dbReference type="RefSeq" id="WP_117632445.1">
    <property type="nucleotide sequence ID" value="NZ_QSON01000015.1"/>
</dbReference>
<protein>
    <recommendedName>
        <fullName evidence="1">RiboL-PSP-HEPN domain-containing protein</fullName>
    </recommendedName>
</protein>
<feature type="domain" description="RiboL-PSP-HEPN" evidence="1">
    <location>
        <begin position="18"/>
        <end position="215"/>
    </location>
</feature>
<organism evidence="2 3">
    <name type="scientific">Hungatella hathewayi</name>
    <dbReference type="NCBI Taxonomy" id="154046"/>
    <lineage>
        <taxon>Bacteria</taxon>
        <taxon>Bacillati</taxon>
        <taxon>Bacillota</taxon>
        <taxon>Clostridia</taxon>
        <taxon>Lachnospirales</taxon>
        <taxon>Lachnospiraceae</taxon>
        <taxon>Hungatella</taxon>
    </lineage>
</organism>
<name>A0A374P365_9FIRM</name>
<accession>A0A374P365</accession>
<evidence type="ECO:0000313" key="2">
    <source>
        <dbReference type="EMBL" id="RGI98812.1"/>
    </source>
</evidence>
<evidence type="ECO:0000259" key="1">
    <source>
        <dbReference type="Pfam" id="PF18735"/>
    </source>
</evidence>
<sequence>MAIKINTLEMLLEELDQDLQWRKKEILDIRTLIIANDYLPCLLRSCFTLSCAHFEGFIRYASNAYIAYIAGQKIECRKLKLEIAAILIRKKHYNLFSNNQYKVKTSVVKKALEEYENILSQQFIIKLNDNAEPIVDEDEPAIPTESNPKPDVLKEITQIIGLDYENMFKAREPFIDRELLNPRHNIVHGRRRVPNYNEVIEVTDYVLEIMETYKENVYSLAEKEDYLK</sequence>